<evidence type="ECO:0000259" key="1">
    <source>
        <dbReference type="Pfam" id="PF13360"/>
    </source>
</evidence>
<accession>A0A932GPH4</accession>
<evidence type="ECO:0000313" key="2">
    <source>
        <dbReference type="EMBL" id="MBI3014938.1"/>
    </source>
</evidence>
<dbReference type="PANTHER" id="PTHR34512">
    <property type="entry name" value="CELL SURFACE PROTEIN"/>
    <property type="match status" value="1"/>
</dbReference>
<dbReference type="AlphaFoldDB" id="A0A932GPH4"/>
<organism evidence="2 3">
    <name type="scientific">Tectimicrobiota bacterium</name>
    <dbReference type="NCBI Taxonomy" id="2528274"/>
    <lineage>
        <taxon>Bacteria</taxon>
        <taxon>Pseudomonadati</taxon>
        <taxon>Nitrospinota/Tectimicrobiota group</taxon>
        <taxon>Candidatus Tectimicrobiota</taxon>
    </lineage>
</organism>
<reference evidence="2" key="1">
    <citation type="submission" date="2020-07" db="EMBL/GenBank/DDBJ databases">
        <title>Huge and variable diversity of episymbiotic CPR bacteria and DPANN archaea in groundwater ecosystems.</title>
        <authorList>
            <person name="He C.Y."/>
            <person name="Keren R."/>
            <person name="Whittaker M."/>
            <person name="Farag I.F."/>
            <person name="Doudna J."/>
            <person name="Cate J.H.D."/>
            <person name="Banfield J.F."/>
        </authorList>
    </citation>
    <scope>NUCLEOTIDE SEQUENCE</scope>
    <source>
        <strain evidence="2">NC_groundwater_717_Ag_S-0.2um_59_8</strain>
    </source>
</reference>
<sequence>MGVKFSPGLTILLILVVGLPLPSPEGQVLAESPWLTYRRDLKRTGRSDTTGPATDRVRWIFSTGRPDKQGGIETDPVIGPDGTVYIGANNGILYALDPETGGVRWAFPTGFDTYAIYSTPLVDRNGIVYFGAKDGNVYALRAPRRGIIGEVVWSLNLGTTIQTSPAFTPDGTLVIGADDWAYYGITPPRGGKGPEVKWRFQTQGTLISSPVVDSDGTVFVASMDGKVYALDPPKEAGRPVKIRWSFSSGERDAKGGFENAPAIDAEATLYIGGNDGILYALDTKTGKVKWTFDGVARSGYRTYAIFSSVAIGPDRTIYFGGKNGILYAVRERRGFLRSGPEVVWRYKLGPGIQSSPLLAADGTVYLGDEQGNFHAVRRPQSGEWASALWKFATKGTLISSPTLATDGTLYVGSMDGNLYAFKARGGTPASRPRPFSGTWYGAYESPIAAGNIRAVLVQDGSRVWSTWFLAGMGRGEVQGTVQGNRLVVSGPIHTARCQGTVSGEGRLEGGEIRGEVRVERCEGVVVTGRFTLRNH</sequence>
<dbReference type="Proteomes" id="UP000741360">
    <property type="component" value="Unassembled WGS sequence"/>
</dbReference>
<dbReference type="InterPro" id="IPR015943">
    <property type="entry name" value="WD40/YVTN_repeat-like_dom_sf"/>
</dbReference>
<dbReference type="InterPro" id="IPR018391">
    <property type="entry name" value="PQQ_b-propeller_rpt"/>
</dbReference>
<gene>
    <name evidence="2" type="ORF">HYY65_07770</name>
</gene>
<dbReference type="EMBL" id="JACPSX010000146">
    <property type="protein sequence ID" value="MBI3014938.1"/>
    <property type="molecule type" value="Genomic_DNA"/>
</dbReference>
<protein>
    <submittedName>
        <fullName evidence="2">PQQ-like beta-propeller repeat protein</fullName>
    </submittedName>
</protein>
<dbReference type="SUPFAM" id="SSF50998">
    <property type="entry name" value="Quinoprotein alcohol dehydrogenase-like"/>
    <property type="match status" value="2"/>
</dbReference>
<dbReference type="SMART" id="SM00564">
    <property type="entry name" value="PQQ"/>
    <property type="match status" value="8"/>
</dbReference>
<proteinExistence type="predicted"/>
<evidence type="ECO:0000313" key="3">
    <source>
        <dbReference type="Proteomes" id="UP000741360"/>
    </source>
</evidence>
<feature type="domain" description="Pyrrolo-quinoline quinone repeat" evidence="1">
    <location>
        <begin position="134"/>
        <end position="378"/>
    </location>
</feature>
<dbReference type="Gene3D" id="2.130.10.10">
    <property type="entry name" value="YVTN repeat-like/Quinoprotein amine dehydrogenase"/>
    <property type="match status" value="3"/>
</dbReference>
<dbReference type="InterPro" id="IPR002372">
    <property type="entry name" value="PQQ_rpt_dom"/>
</dbReference>
<name>A0A932GPH4_UNCTE</name>
<dbReference type="PANTHER" id="PTHR34512:SF30">
    <property type="entry name" value="OUTER MEMBRANE PROTEIN ASSEMBLY FACTOR BAMB"/>
    <property type="match status" value="1"/>
</dbReference>
<dbReference type="Pfam" id="PF13360">
    <property type="entry name" value="PQQ_2"/>
    <property type="match status" value="1"/>
</dbReference>
<dbReference type="InterPro" id="IPR011047">
    <property type="entry name" value="Quinoprotein_ADH-like_sf"/>
</dbReference>
<comment type="caution">
    <text evidence="2">The sequence shown here is derived from an EMBL/GenBank/DDBJ whole genome shotgun (WGS) entry which is preliminary data.</text>
</comment>